<gene>
    <name evidence="2" type="ORF">SDC9_44406</name>
</gene>
<feature type="transmembrane region" description="Helical" evidence="1">
    <location>
        <begin position="71"/>
        <end position="90"/>
    </location>
</feature>
<keyword evidence="1" id="KW-0812">Transmembrane</keyword>
<protein>
    <submittedName>
        <fullName evidence="2">Uncharacterized protein</fullName>
    </submittedName>
</protein>
<proteinExistence type="predicted"/>
<keyword evidence="1" id="KW-0472">Membrane</keyword>
<evidence type="ECO:0000313" key="2">
    <source>
        <dbReference type="EMBL" id="MPL98206.1"/>
    </source>
</evidence>
<dbReference type="AlphaFoldDB" id="A0A644W3V6"/>
<dbReference type="EMBL" id="VSSQ01000596">
    <property type="protein sequence ID" value="MPL98206.1"/>
    <property type="molecule type" value="Genomic_DNA"/>
</dbReference>
<reference evidence="2" key="1">
    <citation type="submission" date="2019-08" db="EMBL/GenBank/DDBJ databases">
        <authorList>
            <person name="Kucharzyk K."/>
            <person name="Murdoch R.W."/>
            <person name="Higgins S."/>
            <person name="Loffler F."/>
        </authorList>
    </citation>
    <scope>NUCLEOTIDE SEQUENCE</scope>
</reference>
<comment type="caution">
    <text evidence="2">The sequence shown here is derived from an EMBL/GenBank/DDBJ whole genome shotgun (WGS) entry which is preliminary data.</text>
</comment>
<accession>A0A644W3V6</accession>
<name>A0A644W3V6_9ZZZZ</name>
<sequence length="167" mass="18910">MEHLNKILDKYFKGETSADEERILKLYFKSDQIAPEHVAFKPLFDAFTLEAAETMAIKQQNRTRQFFLQKWIYAGSGVAAAVLLALWLFGSPAFQGDYAIVNGTRINDHELAQQLAQAKINKVGQILGDKLQPLESIQMVKNSLKPVKKMGEIKTEINSIKQMLIIE</sequence>
<evidence type="ECO:0000256" key="1">
    <source>
        <dbReference type="SAM" id="Phobius"/>
    </source>
</evidence>
<keyword evidence="1" id="KW-1133">Transmembrane helix</keyword>
<organism evidence="2">
    <name type="scientific">bioreactor metagenome</name>
    <dbReference type="NCBI Taxonomy" id="1076179"/>
    <lineage>
        <taxon>unclassified sequences</taxon>
        <taxon>metagenomes</taxon>
        <taxon>ecological metagenomes</taxon>
    </lineage>
</organism>